<gene>
    <name evidence="1" type="ORF">BIW11_12498</name>
</gene>
<protein>
    <submittedName>
        <fullName evidence="1">Uncharacterized protein</fullName>
    </submittedName>
</protein>
<dbReference type="AlphaFoldDB" id="A0A1V9X642"/>
<organism evidence="1 2">
    <name type="scientific">Tropilaelaps mercedesae</name>
    <dbReference type="NCBI Taxonomy" id="418985"/>
    <lineage>
        <taxon>Eukaryota</taxon>
        <taxon>Metazoa</taxon>
        <taxon>Ecdysozoa</taxon>
        <taxon>Arthropoda</taxon>
        <taxon>Chelicerata</taxon>
        <taxon>Arachnida</taxon>
        <taxon>Acari</taxon>
        <taxon>Parasitiformes</taxon>
        <taxon>Mesostigmata</taxon>
        <taxon>Gamasina</taxon>
        <taxon>Dermanyssoidea</taxon>
        <taxon>Laelapidae</taxon>
        <taxon>Tropilaelaps</taxon>
    </lineage>
</organism>
<proteinExistence type="predicted"/>
<dbReference type="Proteomes" id="UP000192247">
    <property type="component" value="Unassembled WGS sequence"/>
</dbReference>
<comment type="caution">
    <text evidence="1">The sequence shown here is derived from an EMBL/GenBank/DDBJ whole genome shotgun (WGS) entry which is preliminary data.</text>
</comment>
<keyword evidence="2" id="KW-1185">Reference proteome</keyword>
<name>A0A1V9X642_9ACAR</name>
<accession>A0A1V9X642</accession>
<evidence type="ECO:0000313" key="2">
    <source>
        <dbReference type="Proteomes" id="UP000192247"/>
    </source>
</evidence>
<dbReference type="InParanoid" id="A0A1V9X642"/>
<dbReference type="EMBL" id="MNPL01022176">
    <property type="protein sequence ID" value="OQR69065.1"/>
    <property type="molecule type" value="Genomic_DNA"/>
</dbReference>
<reference evidence="1 2" key="1">
    <citation type="journal article" date="2017" name="Gigascience">
        <title>Draft genome of the honey bee ectoparasitic mite, Tropilaelaps mercedesae, is shaped by the parasitic life history.</title>
        <authorList>
            <person name="Dong X."/>
            <person name="Armstrong S.D."/>
            <person name="Xia D."/>
            <person name="Makepeace B.L."/>
            <person name="Darby A.C."/>
            <person name="Kadowaki T."/>
        </authorList>
    </citation>
    <scope>NUCLEOTIDE SEQUENCE [LARGE SCALE GENOMIC DNA]</scope>
    <source>
        <strain evidence="1">Wuxi-XJTLU</strain>
    </source>
</reference>
<sequence>MVDVEYLDWCEVDVKNLLKNFHIREVDSGRPCYDCGVKCAGFKPHQWRFVANARRFNADATLQRDNFVKLR</sequence>
<evidence type="ECO:0000313" key="1">
    <source>
        <dbReference type="EMBL" id="OQR69065.1"/>
    </source>
</evidence>